<dbReference type="RefSeq" id="XP_007319572.1">
    <property type="nucleotide sequence ID" value="XM_007319510.1"/>
</dbReference>
<name>F8NYY9_SERL9</name>
<keyword evidence="5" id="KW-0812">Transmembrane</keyword>
<keyword evidence="4" id="KW-0560">Oxidoreductase</keyword>
<dbReference type="KEGG" id="sla:SERLADRAFT_439119"/>
<dbReference type="HOGENOM" id="CLU_006937_7_0_1"/>
<dbReference type="PANTHER" id="PTHR42877">
    <property type="entry name" value="L-ORNITHINE N(5)-MONOOXYGENASE-RELATED"/>
    <property type="match status" value="1"/>
</dbReference>
<dbReference type="SUPFAM" id="SSF51905">
    <property type="entry name" value="FAD/NAD(P)-binding domain"/>
    <property type="match status" value="2"/>
</dbReference>
<gene>
    <name evidence="6" type="ORF">SERLADRAFT_439119</name>
</gene>
<evidence type="ECO:0000256" key="4">
    <source>
        <dbReference type="ARBA" id="ARBA00023002"/>
    </source>
</evidence>
<evidence type="ECO:0000256" key="5">
    <source>
        <dbReference type="SAM" id="Phobius"/>
    </source>
</evidence>
<proteinExistence type="inferred from homology"/>
<dbReference type="OrthoDB" id="66881at2759"/>
<comment type="similarity">
    <text evidence="1">Belongs to the FAD-binding monooxygenase family.</text>
</comment>
<dbReference type="GO" id="GO:0050661">
    <property type="term" value="F:NADP binding"/>
    <property type="evidence" value="ECO:0007669"/>
    <property type="project" value="InterPro"/>
</dbReference>
<dbReference type="Proteomes" id="UP000008064">
    <property type="component" value="Unassembled WGS sequence"/>
</dbReference>
<dbReference type="InterPro" id="IPR020946">
    <property type="entry name" value="Flavin_mOase-like"/>
</dbReference>
<protein>
    <submittedName>
        <fullName evidence="6">Uncharacterized protein</fullName>
    </submittedName>
</protein>
<dbReference type="InterPro" id="IPR036188">
    <property type="entry name" value="FAD/NAD-bd_sf"/>
</dbReference>
<dbReference type="InterPro" id="IPR051209">
    <property type="entry name" value="FAD-bind_Monooxygenase_sf"/>
</dbReference>
<dbReference type="GO" id="GO:0050660">
    <property type="term" value="F:flavin adenine dinucleotide binding"/>
    <property type="evidence" value="ECO:0007669"/>
    <property type="project" value="InterPro"/>
</dbReference>
<evidence type="ECO:0000256" key="3">
    <source>
        <dbReference type="ARBA" id="ARBA00022827"/>
    </source>
</evidence>
<evidence type="ECO:0000313" key="6">
    <source>
        <dbReference type="EMBL" id="EGO23810.1"/>
    </source>
</evidence>
<keyword evidence="2" id="KW-0285">Flavoprotein</keyword>
<evidence type="ECO:0000256" key="2">
    <source>
        <dbReference type="ARBA" id="ARBA00022630"/>
    </source>
</evidence>
<sequence>MSSKPTVVIIGAEVGGLAFAITLKRRLGFEQFTIFEKASEIGGTWRVSTAHSTDFNVISPSRLAIQANIYPGSSSDVPIHWYSLSTELRPSWKKSHGLQPEIQAYWIELAEKHDLYSHIMLSTKVVSATWDPAKQLYEVLYEEIASGTRHSTTAHIVISAVGILEIPKIPYEIEGVSTFKGESFHSADWRNDVEFHNKRVAVVGNASSAAQFVPAISEDSTTEVVNFIRTPSWFNTRPHIPYTDTQKWVFANVPFAMKLHRSLIAFEMDAPVLLPRSERARKARVENMTKYILDHTPRKYHDKIIPTYPPGCKRIIADSGYLASFYRPNVNLNFDGIAKILENGILTTKGEVIPFDVIIYATGFIGDNYPVDVRGMDGTSIREYYDRMGGPTAYLGTALPGFPNFYMMTGPNTGTHASTLFVEEVQIDYCLQLIKPVLDGLVSSFQVTSEATYIYNKRLEKRLTDSVYSQCSSWQRVDGTGKIYNPFPGPTFLYWWWLRQPNWDHYKAVNAGRWLRQRYLHMLYGTIKAFGLIVCLWAYRMQRRALLKVLETYYRKLLTKIQPILLGVKR</sequence>
<dbReference type="Pfam" id="PF00743">
    <property type="entry name" value="FMO-like"/>
    <property type="match status" value="1"/>
</dbReference>
<feature type="transmembrane region" description="Helical" evidence="5">
    <location>
        <begin position="519"/>
        <end position="539"/>
    </location>
</feature>
<dbReference type="GO" id="GO:0004499">
    <property type="term" value="F:N,N-dimethylaniline monooxygenase activity"/>
    <property type="evidence" value="ECO:0007669"/>
    <property type="project" value="InterPro"/>
</dbReference>
<evidence type="ECO:0000256" key="1">
    <source>
        <dbReference type="ARBA" id="ARBA00010139"/>
    </source>
</evidence>
<dbReference type="EMBL" id="GL945435">
    <property type="protein sequence ID" value="EGO23810.1"/>
    <property type="molecule type" value="Genomic_DNA"/>
</dbReference>
<keyword evidence="3" id="KW-0274">FAD</keyword>
<reference evidence="6" key="1">
    <citation type="submission" date="2011-04" db="EMBL/GenBank/DDBJ databases">
        <title>Evolution of plant cell wall degrading machinery underlies the functional diversity of forest fungi.</title>
        <authorList>
            <consortium name="US DOE Joint Genome Institute (JGI-PGF)"/>
            <person name="Eastwood D.C."/>
            <person name="Floudas D."/>
            <person name="Binder M."/>
            <person name="Majcherczyk A."/>
            <person name="Schneider P."/>
            <person name="Aerts A."/>
            <person name="Asiegbu F.O."/>
            <person name="Baker S.E."/>
            <person name="Barry K."/>
            <person name="Bendiksby M."/>
            <person name="Blumentritt M."/>
            <person name="Coutinho P.M."/>
            <person name="Cullen D."/>
            <person name="Cullen D."/>
            <person name="Gathman A."/>
            <person name="Goodell B."/>
            <person name="Henrissat B."/>
            <person name="Ihrmark K."/>
            <person name="Kauserud H."/>
            <person name="Kohler A."/>
            <person name="LaButti K."/>
            <person name="Lapidus A."/>
            <person name="Lavin J.L."/>
            <person name="Lee Y.-H."/>
            <person name="Lindquist E."/>
            <person name="Lilly W."/>
            <person name="Lucas S."/>
            <person name="Morin E."/>
            <person name="Murat C."/>
            <person name="Oguiza J.A."/>
            <person name="Park J."/>
            <person name="Pisabarro A.G."/>
            <person name="Riley R."/>
            <person name="Rosling A."/>
            <person name="Salamov A."/>
            <person name="Schmidt O."/>
            <person name="Schmutz J."/>
            <person name="Skrede I."/>
            <person name="Stenlid J."/>
            <person name="Wiebenga A."/>
            <person name="Xie X."/>
            <person name="Kues U."/>
            <person name="Hibbett D.S."/>
            <person name="Hoffmeister D."/>
            <person name="Hogberg N."/>
            <person name="Martin F."/>
            <person name="Grigoriev I.V."/>
            <person name="Watkinson S.C."/>
        </authorList>
    </citation>
    <scope>NUCLEOTIDE SEQUENCE</scope>
    <source>
        <strain evidence="6">S7.9</strain>
    </source>
</reference>
<dbReference type="GeneID" id="18815148"/>
<dbReference type="AlphaFoldDB" id="F8NYY9"/>
<organism>
    <name type="scientific">Serpula lacrymans var. lacrymans (strain S7.9)</name>
    <name type="common">Dry rot fungus</name>
    <dbReference type="NCBI Taxonomy" id="578457"/>
    <lineage>
        <taxon>Eukaryota</taxon>
        <taxon>Fungi</taxon>
        <taxon>Dikarya</taxon>
        <taxon>Basidiomycota</taxon>
        <taxon>Agaricomycotina</taxon>
        <taxon>Agaricomycetes</taxon>
        <taxon>Agaricomycetidae</taxon>
        <taxon>Boletales</taxon>
        <taxon>Coniophorineae</taxon>
        <taxon>Serpulaceae</taxon>
        <taxon>Serpula</taxon>
    </lineage>
</organism>
<accession>F8NYY9</accession>
<dbReference type="Gene3D" id="3.50.50.60">
    <property type="entry name" value="FAD/NAD(P)-binding domain"/>
    <property type="match status" value="2"/>
</dbReference>
<keyword evidence="5" id="KW-1133">Transmembrane helix</keyword>
<keyword evidence="5" id="KW-0472">Membrane</keyword>
<dbReference type="PANTHER" id="PTHR42877:SF4">
    <property type="entry name" value="FAD_NAD(P)-BINDING DOMAIN-CONTAINING PROTEIN-RELATED"/>
    <property type="match status" value="1"/>
</dbReference>